<dbReference type="Proteomes" id="UP001437256">
    <property type="component" value="Unassembled WGS sequence"/>
</dbReference>
<keyword evidence="2" id="KW-1185">Reference proteome</keyword>
<name>A0ABR3A748_9AGAR</name>
<evidence type="ECO:0000313" key="2">
    <source>
        <dbReference type="Proteomes" id="UP001437256"/>
    </source>
</evidence>
<accession>A0ABR3A748</accession>
<protein>
    <submittedName>
        <fullName evidence="1">Uncharacterized protein</fullName>
    </submittedName>
</protein>
<proteinExistence type="predicted"/>
<sequence>MSGLAPTLIIVRIAYGKSVDSVQQQMLSIHFAEPGSNQGANPSALRATVDIRSHRQNEDLEARVEIANSEKMNETRSV</sequence>
<dbReference type="EMBL" id="JBBXMP010000014">
    <property type="protein sequence ID" value="KAL0069187.1"/>
    <property type="molecule type" value="Genomic_DNA"/>
</dbReference>
<comment type="caution">
    <text evidence="1">The sequence shown here is derived from an EMBL/GenBank/DDBJ whole genome shotgun (WGS) entry which is preliminary data.</text>
</comment>
<evidence type="ECO:0000313" key="1">
    <source>
        <dbReference type="EMBL" id="KAL0069187.1"/>
    </source>
</evidence>
<organism evidence="1 2">
    <name type="scientific">Marasmius tenuissimus</name>
    <dbReference type="NCBI Taxonomy" id="585030"/>
    <lineage>
        <taxon>Eukaryota</taxon>
        <taxon>Fungi</taxon>
        <taxon>Dikarya</taxon>
        <taxon>Basidiomycota</taxon>
        <taxon>Agaricomycotina</taxon>
        <taxon>Agaricomycetes</taxon>
        <taxon>Agaricomycetidae</taxon>
        <taxon>Agaricales</taxon>
        <taxon>Marasmiineae</taxon>
        <taxon>Marasmiaceae</taxon>
        <taxon>Marasmius</taxon>
    </lineage>
</organism>
<gene>
    <name evidence="1" type="ORF">AAF712_003875</name>
</gene>
<reference evidence="1 2" key="1">
    <citation type="submission" date="2024-05" db="EMBL/GenBank/DDBJ databases">
        <title>A draft genome resource for the thread blight pathogen Marasmius tenuissimus strain MS-2.</title>
        <authorList>
            <person name="Yulfo-Soto G.E."/>
            <person name="Baruah I.K."/>
            <person name="Amoako-Attah I."/>
            <person name="Bukari Y."/>
            <person name="Meinhardt L.W."/>
            <person name="Bailey B.A."/>
            <person name="Cohen S.P."/>
        </authorList>
    </citation>
    <scope>NUCLEOTIDE SEQUENCE [LARGE SCALE GENOMIC DNA]</scope>
    <source>
        <strain evidence="1 2">MS-2</strain>
    </source>
</reference>